<keyword evidence="1" id="KW-0472">Membrane</keyword>
<dbReference type="Proteomes" id="UP000280307">
    <property type="component" value="Unassembled WGS sequence"/>
</dbReference>
<dbReference type="Pfam" id="PF06240">
    <property type="entry name" value="COXG"/>
    <property type="match status" value="1"/>
</dbReference>
<dbReference type="AlphaFoldDB" id="A0A426UCJ9"/>
<comment type="caution">
    <text evidence="2">The sequence shown here is derived from an EMBL/GenBank/DDBJ whole genome shotgun (WGS) entry which is preliminary data.</text>
</comment>
<reference evidence="2 3" key="1">
    <citation type="submission" date="2018-12" db="EMBL/GenBank/DDBJ databases">
        <title>Genome Sequence of Candidatus Viridilinea halotolerans isolated from saline sulfide-rich spring.</title>
        <authorList>
            <person name="Grouzdev D.S."/>
            <person name="Burganskaya E.I."/>
            <person name="Krutkina M.S."/>
            <person name="Sukhacheva M.V."/>
            <person name="Gorlenko V.M."/>
        </authorList>
    </citation>
    <scope>NUCLEOTIDE SEQUENCE [LARGE SCALE GENOMIC DNA]</scope>
    <source>
        <strain evidence="2">Chok-6</strain>
    </source>
</reference>
<dbReference type="CDD" id="cd05018">
    <property type="entry name" value="CoxG"/>
    <property type="match status" value="1"/>
</dbReference>
<organism evidence="2 3">
    <name type="scientific">Candidatus Viridilinea halotolerans</name>
    <dbReference type="NCBI Taxonomy" id="2491704"/>
    <lineage>
        <taxon>Bacteria</taxon>
        <taxon>Bacillati</taxon>
        <taxon>Chloroflexota</taxon>
        <taxon>Chloroflexia</taxon>
        <taxon>Chloroflexales</taxon>
        <taxon>Chloroflexineae</taxon>
        <taxon>Oscillochloridaceae</taxon>
        <taxon>Candidatus Viridilinea</taxon>
    </lineage>
</organism>
<evidence type="ECO:0000256" key="1">
    <source>
        <dbReference type="SAM" id="Phobius"/>
    </source>
</evidence>
<feature type="transmembrane region" description="Helical" evidence="1">
    <location>
        <begin position="202"/>
        <end position="217"/>
    </location>
</feature>
<protein>
    <submittedName>
        <fullName evidence="2">Carbon monoxide dehydrogenase</fullName>
    </submittedName>
</protein>
<gene>
    <name evidence="2" type="ORF">EI684_00165</name>
</gene>
<dbReference type="PANTHER" id="PTHR38588">
    <property type="entry name" value="BLL0334 PROTEIN"/>
    <property type="match status" value="1"/>
</dbReference>
<dbReference type="InterPro" id="IPR010419">
    <property type="entry name" value="CO_DH_gsu"/>
</dbReference>
<dbReference type="PANTHER" id="PTHR38588:SF1">
    <property type="entry name" value="BLL0334 PROTEIN"/>
    <property type="match status" value="1"/>
</dbReference>
<dbReference type="SUPFAM" id="SSF55961">
    <property type="entry name" value="Bet v1-like"/>
    <property type="match status" value="1"/>
</dbReference>
<keyword evidence="1" id="KW-0812">Transmembrane</keyword>
<dbReference type="EMBL" id="RSAS01000009">
    <property type="protein sequence ID" value="RRR78570.1"/>
    <property type="molecule type" value="Genomic_DNA"/>
</dbReference>
<keyword evidence="1" id="KW-1133">Transmembrane helix</keyword>
<proteinExistence type="predicted"/>
<name>A0A426UCJ9_9CHLR</name>
<accession>A0A426UCJ9</accession>
<dbReference type="Gene3D" id="3.30.530.20">
    <property type="match status" value="1"/>
</dbReference>
<dbReference type="InterPro" id="IPR023393">
    <property type="entry name" value="START-like_dom_sf"/>
</dbReference>
<evidence type="ECO:0000313" key="2">
    <source>
        <dbReference type="EMBL" id="RRR78570.1"/>
    </source>
</evidence>
<sequence>MRIAGNYTFAASREEVWAAINDPEVIARILPGCQRLDVIGDYEYESALHVDLHVVRGHYTGRVRLDKLVSPESFELVVGGEGNNSTLQASGSLQLRSEGEQTILDYGGEARFGGILAALSQQQLDGAVRTLLHQSLKALAQQIAARQRAGAHAAQTLAPDEPLAPVVADRRTHTVLVPPSQQLTELRLVRGMLEDALSQKSWLLWVMVAFLLGYLLGRRRGRGA</sequence>
<evidence type="ECO:0000313" key="3">
    <source>
        <dbReference type="Proteomes" id="UP000280307"/>
    </source>
</evidence>